<comment type="similarity">
    <text evidence="3">Belongs to the etk/wzc family.</text>
</comment>
<dbReference type="PANTHER" id="PTHR32309">
    <property type="entry name" value="TYROSINE-PROTEIN KINASE"/>
    <property type="match status" value="1"/>
</dbReference>
<name>A0A7W6FPA3_9SPHN</name>
<gene>
    <name evidence="21" type="ORF">GGR43_000525</name>
</gene>
<keyword evidence="12 17" id="KW-1133">Transmembrane helix</keyword>
<dbReference type="AlphaFoldDB" id="A0A7W6FPA3"/>
<evidence type="ECO:0000313" key="21">
    <source>
        <dbReference type="EMBL" id="MBB3924824.1"/>
    </source>
</evidence>
<evidence type="ECO:0000256" key="15">
    <source>
        <dbReference type="ARBA" id="ARBA00051245"/>
    </source>
</evidence>
<evidence type="ECO:0000256" key="5">
    <source>
        <dbReference type="ARBA" id="ARBA00022475"/>
    </source>
</evidence>
<keyword evidence="5" id="KW-1003">Cell membrane</keyword>
<keyword evidence="8 17" id="KW-0812">Transmembrane</keyword>
<evidence type="ECO:0000259" key="18">
    <source>
        <dbReference type="Pfam" id="PF02706"/>
    </source>
</evidence>
<dbReference type="Proteomes" id="UP000571950">
    <property type="component" value="Unassembled WGS sequence"/>
</dbReference>
<dbReference type="InterPro" id="IPR003856">
    <property type="entry name" value="LPS_length_determ_N"/>
</dbReference>
<dbReference type="InterPro" id="IPR005702">
    <property type="entry name" value="Wzc-like_C"/>
</dbReference>
<evidence type="ECO:0000256" key="7">
    <source>
        <dbReference type="ARBA" id="ARBA00022679"/>
    </source>
</evidence>
<keyword evidence="22" id="KW-1185">Reference proteome</keyword>
<evidence type="ECO:0000256" key="11">
    <source>
        <dbReference type="ARBA" id="ARBA00022840"/>
    </source>
</evidence>
<dbReference type="InterPro" id="IPR025669">
    <property type="entry name" value="AAA_dom"/>
</dbReference>
<evidence type="ECO:0000313" key="22">
    <source>
        <dbReference type="Proteomes" id="UP000571950"/>
    </source>
</evidence>
<dbReference type="SUPFAM" id="SSF52540">
    <property type="entry name" value="P-loop containing nucleoside triphosphate hydrolases"/>
    <property type="match status" value="1"/>
</dbReference>
<dbReference type="InterPro" id="IPR027417">
    <property type="entry name" value="P-loop_NTPase"/>
</dbReference>
<evidence type="ECO:0000256" key="1">
    <source>
        <dbReference type="ARBA" id="ARBA00004429"/>
    </source>
</evidence>
<keyword evidence="11" id="KW-0067">ATP-binding</keyword>
<evidence type="ECO:0000256" key="4">
    <source>
        <dbReference type="ARBA" id="ARBA00011903"/>
    </source>
</evidence>
<dbReference type="EC" id="2.7.10.2" evidence="4"/>
<evidence type="ECO:0000256" key="6">
    <source>
        <dbReference type="ARBA" id="ARBA00022519"/>
    </source>
</evidence>
<dbReference type="Gene3D" id="3.40.50.300">
    <property type="entry name" value="P-loop containing nucleotide triphosphate hydrolases"/>
    <property type="match status" value="1"/>
</dbReference>
<evidence type="ECO:0000256" key="14">
    <source>
        <dbReference type="ARBA" id="ARBA00023137"/>
    </source>
</evidence>
<feature type="domain" description="Polysaccharide chain length determinant N-terminal" evidence="18">
    <location>
        <begin position="16"/>
        <end position="105"/>
    </location>
</feature>
<evidence type="ECO:0000259" key="20">
    <source>
        <dbReference type="Pfam" id="PF13807"/>
    </source>
</evidence>
<dbReference type="GO" id="GO:0004713">
    <property type="term" value="F:protein tyrosine kinase activity"/>
    <property type="evidence" value="ECO:0007669"/>
    <property type="project" value="TreeGrafter"/>
</dbReference>
<dbReference type="EMBL" id="JACIDT010000002">
    <property type="protein sequence ID" value="MBB3924824.1"/>
    <property type="molecule type" value="Genomic_DNA"/>
</dbReference>
<evidence type="ECO:0000256" key="12">
    <source>
        <dbReference type="ARBA" id="ARBA00022989"/>
    </source>
</evidence>
<keyword evidence="7" id="KW-0808">Transferase</keyword>
<keyword evidence="6" id="KW-0997">Cell inner membrane</keyword>
<sequence>MEITHKVDGYERQLSDILQLVRDVLRRRRLTFGLVAAGVLALAVALMMLMTPQYESVARIRIDPSQNPLANKQQSDQTTLSPEAIETEVSAMSSLDVARTVVRELNLANDSEFAKGLDEGPDAARMGAEERETLVAQAVLKKLSVGREKLTYIIAMRFRSRDPVKSAKIVNSFADNYLKAKTGMSVGTASRQTQWYEQRLAELGNEMRTAEAALADYRARTGLVATDSRSSGTVVDQQIPALSGSLANAESNAAAAQAAYSSAREQISRGGIDSVSEVRNSPVIADLRSQRAQILRSMGEVQARYGDKHPESIRVRDQLASIDEQIRDEAARVVNSLAADAVSAQARAASLRNSLSQLEGARAQNTRNEAMAQSLERDAVAKRAAYDKMSEMALTSAQASQNSLSQAVIVERAQPPMQPSAPNKPLILALGLVAALVAGGGTIAVQEMLVTGMQTVEEVETALGIPVLAAVPKVAKSANPADILIERPTSLFAESLRIARASILGVRESRPPQVIALTSALPSEGKTTTSLAFARTLALNGAKTLLLECDVRRAALRHMVGDPAIGAGLVEVLHDEAPLDAAIQPSGIDNLDQLLVRSPFFSSENLFGDGKMEELLRRLRSRYESIVLDLPPLVGLADGRFLATMADAAVLAIRWNATPSSAAASALGWMRSDGANPIGAIYTMVDSSAEAIGGLYYSKKYSAYYQGE</sequence>
<dbReference type="Pfam" id="PF02706">
    <property type="entry name" value="Wzz"/>
    <property type="match status" value="1"/>
</dbReference>
<keyword evidence="9" id="KW-0547">Nucleotide-binding</keyword>
<accession>A0A7W6FPA3</accession>
<evidence type="ECO:0000256" key="17">
    <source>
        <dbReference type="SAM" id="Phobius"/>
    </source>
</evidence>
<keyword evidence="10" id="KW-0418">Kinase</keyword>
<comment type="catalytic activity">
    <reaction evidence="15">
        <text>L-tyrosyl-[protein] + ATP = O-phospho-L-tyrosyl-[protein] + ADP + H(+)</text>
        <dbReference type="Rhea" id="RHEA:10596"/>
        <dbReference type="Rhea" id="RHEA-COMP:10136"/>
        <dbReference type="Rhea" id="RHEA-COMP:20101"/>
        <dbReference type="ChEBI" id="CHEBI:15378"/>
        <dbReference type="ChEBI" id="CHEBI:30616"/>
        <dbReference type="ChEBI" id="CHEBI:46858"/>
        <dbReference type="ChEBI" id="CHEBI:61978"/>
        <dbReference type="ChEBI" id="CHEBI:456216"/>
        <dbReference type="EC" id="2.7.10.2"/>
    </reaction>
</comment>
<dbReference type="RefSeq" id="WP_188070405.1">
    <property type="nucleotide sequence ID" value="NZ_BSPS01000043.1"/>
</dbReference>
<evidence type="ECO:0000256" key="3">
    <source>
        <dbReference type="ARBA" id="ARBA00008883"/>
    </source>
</evidence>
<protein>
    <recommendedName>
        <fullName evidence="4">non-specific protein-tyrosine kinase</fullName>
        <ecNumber evidence="4">2.7.10.2</ecNumber>
    </recommendedName>
</protein>
<keyword evidence="14" id="KW-0829">Tyrosine-protein kinase</keyword>
<dbReference type="CDD" id="cd05387">
    <property type="entry name" value="BY-kinase"/>
    <property type="match status" value="1"/>
</dbReference>
<evidence type="ECO:0000256" key="13">
    <source>
        <dbReference type="ARBA" id="ARBA00023136"/>
    </source>
</evidence>
<comment type="caution">
    <text evidence="21">The sequence shown here is derived from an EMBL/GenBank/DDBJ whole genome shotgun (WGS) entry which is preliminary data.</text>
</comment>
<evidence type="ECO:0000256" key="9">
    <source>
        <dbReference type="ARBA" id="ARBA00022741"/>
    </source>
</evidence>
<proteinExistence type="inferred from homology"/>
<dbReference type="GO" id="GO:0005886">
    <property type="term" value="C:plasma membrane"/>
    <property type="evidence" value="ECO:0007669"/>
    <property type="project" value="UniProtKB-SubCell"/>
</dbReference>
<feature type="domain" description="Tyrosine-protein kinase G-rich" evidence="20">
    <location>
        <begin position="374"/>
        <end position="448"/>
    </location>
</feature>
<dbReference type="Pfam" id="PF13614">
    <property type="entry name" value="AAA_31"/>
    <property type="match status" value="1"/>
</dbReference>
<dbReference type="InterPro" id="IPR032807">
    <property type="entry name" value="GNVR"/>
</dbReference>
<comment type="subcellular location">
    <subcellularLocation>
        <location evidence="1">Cell inner membrane</location>
        <topology evidence="1">Multi-pass membrane protein</topology>
    </subcellularLocation>
</comment>
<evidence type="ECO:0000256" key="10">
    <source>
        <dbReference type="ARBA" id="ARBA00022777"/>
    </source>
</evidence>
<reference evidence="21 22" key="1">
    <citation type="submission" date="2020-08" db="EMBL/GenBank/DDBJ databases">
        <title>Genomic Encyclopedia of Type Strains, Phase IV (KMG-IV): sequencing the most valuable type-strain genomes for metagenomic binning, comparative biology and taxonomic classification.</title>
        <authorList>
            <person name="Goeker M."/>
        </authorList>
    </citation>
    <scope>NUCLEOTIDE SEQUENCE [LARGE SCALE GENOMIC DNA]</scope>
    <source>
        <strain evidence="21 22">DSM 26189</strain>
    </source>
</reference>
<feature type="transmembrane region" description="Helical" evidence="17">
    <location>
        <begin position="30"/>
        <end position="50"/>
    </location>
</feature>
<organism evidence="21 22">
    <name type="scientific">Sphingobium jiangsuense</name>
    <dbReference type="NCBI Taxonomy" id="870476"/>
    <lineage>
        <taxon>Bacteria</taxon>
        <taxon>Pseudomonadati</taxon>
        <taxon>Pseudomonadota</taxon>
        <taxon>Alphaproteobacteria</taxon>
        <taxon>Sphingomonadales</taxon>
        <taxon>Sphingomonadaceae</taxon>
        <taxon>Sphingobium</taxon>
    </lineage>
</organism>
<evidence type="ECO:0000256" key="16">
    <source>
        <dbReference type="SAM" id="Coils"/>
    </source>
</evidence>
<dbReference type="InterPro" id="IPR050445">
    <property type="entry name" value="Bact_polysacc_biosynth/exp"/>
</dbReference>
<keyword evidence="16" id="KW-0175">Coiled coil</keyword>
<evidence type="ECO:0000256" key="8">
    <source>
        <dbReference type="ARBA" id="ARBA00022692"/>
    </source>
</evidence>
<feature type="coiled-coil region" evidence="16">
    <location>
        <begin position="341"/>
        <end position="378"/>
    </location>
</feature>
<evidence type="ECO:0000259" key="19">
    <source>
        <dbReference type="Pfam" id="PF13614"/>
    </source>
</evidence>
<feature type="domain" description="AAA" evidence="19">
    <location>
        <begin position="515"/>
        <end position="653"/>
    </location>
</feature>
<comment type="similarity">
    <text evidence="2">Belongs to the CpsD/CapB family.</text>
</comment>
<dbReference type="Pfam" id="PF13807">
    <property type="entry name" value="GNVR"/>
    <property type="match status" value="1"/>
</dbReference>
<evidence type="ECO:0000256" key="2">
    <source>
        <dbReference type="ARBA" id="ARBA00007316"/>
    </source>
</evidence>
<dbReference type="PANTHER" id="PTHR32309:SF13">
    <property type="entry name" value="FERRIC ENTEROBACTIN TRANSPORT PROTEIN FEPE"/>
    <property type="match status" value="1"/>
</dbReference>
<keyword evidence="13 17" id="KW-0472">Membrane</keyword>